<evidence type="ECO:0000313" key="2">
    <source>
        <dbReference type="EMBL" id="WIF98147.1"/>
    </source>
</evidence>
<accession>A0ABY8UWU6</accession>
<evidence type="ECO:0000313" key="3">
    <source>
        <dbReference type="Proteomes" id="UP001236652"/>
    </source>
</evidence>
<dbReference type="Gene3D" id="1.10.3210.10">
    <property type="entry name" value="Hypothetical protein af1432"/>
    <property type="match status" value="1"/>
</dbReference>
<dbReference type="SMART" id="SM00471">
    <property type="entry name" value="HDc"/>
    <property type="match status" value="1"/>
</dbReference>
<dbReference type="PANTHER" id="PTHR43155">
    <property type="entry name" value="CYCLIC DI-GMP PHOSPHODIESTERASE PA4108-RELATED"/>
    <property type="match status" value="1"/>
</dbReference>
<dbReference type="Pfam" id="PF13487">
    <property type="entry name" value="HD_5"/>
    <property type="match status" value="1"/>
</dbReference>
<proteinExistence type="predicted"/>
<evidence type="ECO:0000259" key="1">
    <source>
        <dbReference type="PROSITE" id="PS51832"/>
    </source>
</evidence>
<dbReference type="SUPFAM" id="SSF109604">
    <property type="entry name" value="HD-domain/PDEase-like"/>
    <property type="match status" value="1"/>
</dbReference>
<gene>
    <name evidence="2" type="ORF">QNI29_00040</name>
</gene>
<feature type="domain" description="HD-GYP" evidence="1">
    <location>
        <begin position="123"/>
        <end position="318"/>
    </location>
</feature>
<dbReference type="InterPro" id="IPR037522">
    <property type="entry name" value="HD_GYP_dom"/>
</dbReference>
<dbReference type="Proteomes" id="UP001236652">
    <property type="component" value="Chromosome"/>
</dbReference>
<sequence>MRVHPDQLIPGCIVMRDVMGKTNRPIVTKNTVIKPVHITVLHKFLVDEVEVGQKLSNGSSFLPEKSNNQPQEISAVHETEQPPFTEQYLQAVQAYKKMFHQWKAGFAINMPGVREVIVPLIEQAPKHKNEIYSLHHFTSKDDYFYHHGIAVALLSAIIADQLNYSKGEVIQVGIAGFLSDCGMAKIDEGLLSKRGSLTSYEYEEIKKHPTYSYRMVENIPALKNEVRLAVLQHHERLDGSGYPLGISQDKLHTYGKIIAVSDLYHAMTSERVYRSKQSPFKVLEELLHQQFGKFDPTITQTLVQSMTSLSSGMKIRLTNNQLAEIVFIESKYPTRPMIRLQHNDEIIHLKFHREIYIEEIIS</sequence>
<keyword evidence="2" id="KW-0378">Hydrolase</keyword>
<dbReference type="EC" id="3.1.4.-" evidence="2"/>
<keyword evidence="3" id="KW-1185">Reference proteome</keyword>
<dbReference type="PROSITE" id="PS51832">
    <property type="entry name" value="HD_GYP"/>
    <property type="match status" value="1"/>
</dbReference>
<dbReference type="RefSeq" id="WP_231419407.1">
    <property type="nucleotide sequence ID" value="NZ_CP126446.1"/>
</dbReference>
<dbReference type="InterPro" id="IPR003607">
    <property type="entry name" value="HD/PDEase_dom"/>
</dbReference>
<name>A0ABY8UWU6_9BACI</name>
<dbReference type="EMBL" id="CP126446">
    <property type="protein sequence ID" value="WIF98147.1"/>
    <property type="molecule type" value="Genomic_DNA"/>
</dbReference>
<dbReference type="GO" id="GO:0016787">
    <property type="term" value="F:hydrolase activity"/>
    <property type="evidence" value="ECO:0007669"/>
    <property type="project" value="UniProtKB-KW"/>
</dbReference>
<dbReference type="CDD" id="cd00077">
    <property type="entry name" value="HDc"/>
    <property type="match status" value="1"/>
</dbReference>
<protein>
    <submittedName>
        <fullName evidence="2">HD-GYP domain-containing protein</fullName>
        <ecNumber evidence="2">3.1.4.-</ecNumber>
    </submittedName>
</protein>
<dbReference type="PANTHER" id="PTHR43155:SF2">
    <property type="entry name" value="CYCLIC DI-GMP PHOSPHODIESTERASE PA4108"/>
    <property type="match status" value="1"/>
</dbReference>
<organism evidence="2 3">
    <name type="scientific">Pontibacillus chungwhensis</name>
    <dbReference type="NCBI Taxonomy" id="265426"/>
    <lineage>
        <taxon>Bacteria</taxon>
        <taxon>Bacillati</taxon>
        <taxon>Bacillota</taxon>
        <taxon>Bacilli</taxon>
        <taxon>Bacillales</taxon>
        <taxon>Bacillaceae</taxon>
        <taxon>Pontibacillus</taxon>
    </lineage>
</organism>
<reference evidence="2 3" key="1">
    <citation type="submission" date="2023-05" db="EMBL/GenBank/DDBJ databases">
        <title>Comparative genomics reveals the evidence of polycyclic aromatic hydrocarbons degradation in moderately halophilic genus Pontibacillus.</title>
        <authorList>
            <person name="Yang H."/>
            <person name="Qian Z."/>
        </authorList>
    </citation>
    <scope>NUCLEOTIDE SEQUENCE [LARGE SCALE GENOMIC DNA]</scope>
    <source>
        <strain evidence="3">HN14</strain>
    </source>
</reference>